<evidence type="ECO:0000313" key="7">
    <source>
        <dbReference type="Proteomes" id="UP001149163"/>
    </source>
</evidence>
<feature type="transmembrane region" description="Helical" evidence="5">
    <location>
        <begin position="112"/>
        <end position="132"/>
    </location>
</feature>
<feature type="transmembrane region" description="Helical" evidence="5">
    <location>
        <begin position="184"/>
        <end position="206"/>
    </location>
</feature>
<dbReference type="GO" id="GO:0016020">
    <property type="term" value="C:membrane"/>
    <property type="evidence" value="ECO:0007669"/>
    <property type="project" value="UniProtKB-SubCell"/>
</dbReference>
<dbReference type="RefSeq" id="XP_056540166.1">
    <property type="nucleotide sequence ID" value="XM_056690401.1"/>
</dbReference>
<protein>
    <submittedName>
        <fullName evidence="6">Uncharacterized protein</fullName>
    </submittedName>
</protein>
<dbReference type="InterPro" id="IPR006603">
    <property type="entry name" value="PQ-loop_rpt"/>
</dbReference>
<reference evidence="6" key="2">
    <citation type="journal article" date="2023" name="IMA Fungus">
        <title>Comparative genomic study of the Penicillium genus elucidates a diverse pangenome and 15 lateral gene transfer events.</title>
        <authorList>
            <person name="Petersen C."/>
            <person name="Sorensen T."/>
            <person name="Nielsen M.R."/>
            <person name="Sondergaard T.E."/>
            <person name="Sorensen J.L."/>
            <person name="Fitzpatrick D.A."/>
            <person name="Frisvad J.C."/>
            <person name="Nielsen K.L."/>
        </authorList>
    </citation>
    <scope>NUCLEOTIDE SEQUENCE</scope>
    <source>
        <strain evidence="6">IBT 26290</strain>
    </source>
</reference>
<feature type="transmembrane region" description="Helical" evidence="5">
    <location>
        <begin position="6"/>
        <end position="23"/>
    </location>
</feature>
<comment type="caution">
    <text evidence="6">The sequence shown here is derived from an EMBL/GenBank/DDBJ whole genome shotgun (WGS) entry which is preliminary data.</text>
</comment>
<dbReference type="EMBL" id="JAPQKN010000006">
    <property type="protein sequence ID" value="KAJ5157177.1"/>
    <property type="molecule type" value="Genomic_DNA"/>
</dbReference>
<feature type="transmembrane region" description="Helical" evidence="5">
    <location>
        <begin position="226"/>
        <end position="252"/>
    </location>
</feature>
<reference evidence="6" key="1">
    <citation type="submission" date="2022-11" db="EMBL/GenBank/DDBJ databases">
        <authorList>
            <person name="Petersen C."/>
        </authorList>
    </citation>
    <scope>NUCLEOTIDE SEQUENCE</scope>
    <source>
        <strain evidence="6">IBT 26290</strain>
    </source>
</reference>
<dbReference type="AlphaFoldDB" id="A0A9W9HVF8"/>
<evidence type="ECO:0000256" key="2">
    <source>
        <dbReference type="ARBA" id="ARBA00022692"/>
    </source>
</evidence>
<dbReference type="GeneID" id="81429577"/>
<dbReference type="Gene3D" id="1.20.1280.290">
    <property type="match status" value="1"/>
</dbReference>
<keyword evidence="2 5" id="KW-0812">Transmembrane</keyword>
<evidence type="ECO:0000256" key="1">
    <source>
        <dbReference type="ARBA" id="ARBA00004141"/>
    </source>
</evidence>
<proteinExistence type="predicted"/>
<feature type="transmembrane region" description="Helical" evidence="5">
    <location>
        <begin position="152"/>
        <end position="172"/>
    </location>
</feature>
<evidence type="ECO:0000256" key="4">
    <source>
        <dbReference type="ARBA" id="ARBA00023136"/>
    </source>
</evidence>
<feature type="transmembrane region" description="Helical" evidence="5">
    <location>
        <begin position="84"/>
        <end position="105"/>
    </location>
</feature>
<evidence type="ECO:0000313" key="6">
    <source>
        <dbReference type="EMBL" id="KAJ5157177.1"/>
    </source>
</evidence>
<dbReference type="OrthoDB" id="5139341at2759"/>
<name>A0A9W9HVF8_9EURO</name>
<evidence type="ECO:0000256" key="3">
    <source>
        <dbReference type="ARBA" id="ARBA00022989"/>
    </source>
</evidence>
<keyword evidence="4 5" id="KW-0472">Membrane</keyword>
<sequence length="278" mass="31468">MSLPEPHIWCRITLLILTVASFLPQILRIQRKQSTHGVSPLCTLWNLIRATEQFTLFVYALYTAYEPNGTVLLHSPLSQGDRFNLWHCAVVTAPFLALFTQFLLYSDRKISLLTGYISFLLVSIVPLIIDAISPIDDDLARRIFSSMFGEIHVMIIFPILTFLGFCGIYCQAREILAVPFPNSLSQLGLAIQAVVFTLVSVTWIWSLKFPYETWNGEYSWNNFNGWYYTVGWIIFDHFVFALGQAVLLGLALHRSSSCKVSIRGEGGETEPLLGNIVH</sequence>
<dbReference type="Proteomes" id="UP001149163">
    <property type="component" value="Unassembled WGS sequence"/>
</dbReference>
<comment type="subcellular location">
    <subcellularLocation>
        <location evidence="1">Membrane</location>
        <topology evidence="1">Multi-pass membrane protein</topology>
    </subcellularLocation>
</comment>
<gene>
    <name evidence="6" type="ORF">N7482_008277</name>
</gene>
<organism evidence="6 7">
    <name type="scientific">Penicillium canariense</name>
    <dbReference type="NCBI Taxonomy" id="189055"/>
    <lineage>
        <taxon>Eukaryota</taxon>
        <taxon>Fungi</taxon>
        <taxon>Dikarya</taxon>
        <taxon>Ascomycota</taxon>
        <taxon>Pezizomycotina</taxon>
        <taxon>Eurotiomycetes</taxon>
        <taxon>Eurotiomycetidae</taxon>
        <taxon>Eurotiales</taxon>
        <taxon>Aspergillaceae</taxon>
        <taxon>Penicillium</taxon>
    </lineage>
</organism>
<keyword evidence="3 5" id="KW-1133">Transmembrane helix</keyword>
<keyword evidence="7" id="KW-1185">Reference proteome</keyword>
<evidence type="ECO:0000256" key="5">
    <source>
        <dbReference type="SAM" id="Phobius"/>
    </source>
</evidence>
<dbReference type="Pfam" id="PF04193">
    <property type="entry name" value="PQ-loop"/>
    <property type="match status" value="1"/>
</dbReference>
<accession>A0A9W9HVF8</accession>